<dbReference type="GO" id="GO:0004252">
    <property type="term" value="F:serine-type endopeptidase activity"/>
    <property type="evidence" value="ECO:0007669"/>
    <property type="project" value="InterPro"/>
</dbReference>
<dbReference type="InterPro" id="IPR045175">
    <property type="entry name" value="M28_fam"/>
</dbReference>
<keyword evidence="2" id="KW-0645">Protease</keyword>
<dbReference type="GO" id="GO:0046872">
    <property type="term" value="F:metal ion binding"/>
    <property type="evidence" value="ECO:0007669"/>
    <property type="project" value="UniProtKB-KW"/>
</dbReference>
<dbReference type="Proteomes" id="UP000637578">
    <property type="component" value="Unassembled WGS sequence"/>
</dbReference>
<dbReference type="PANTHER" id="PTHR12147:SF26">
    <property type="entry name" value="PEPTIDASE M28 DOMAIN-CONTAINING PROTEIN"/>
    <property type="match status" value="1"/>
</dbReference>
<gene>
    <name evidence="9" type="ORF">GCM10012275_21560</name>
</gene>
<dbReference type="InterPro" id="IPR041756">
    <property type="entry name" value="M28_SGAP-like"/>
</dbReference>
<feature type="signal peptide" evidence="7">
    <location>
        <begin position="1"/>
        <end position="32"/>
    </location>
</feature>
<name>A0A8J3FVB4_9PSEU</name>
<keyword evidence="10" id="KW-1185">Reference proteome</keyword>
<keyword evidence="3" id="KW-0479">Metal-binding</keyword>
<dbReference type="Gene3D" id="3.40.630.10">
    <property type="entry name" value="Zn peptidases"/>
    <property type="match status" value="1"/>
</dbReference>
<organism evidence="9 10">
    <name type="scientific">Longimycelium tulufanense</name>
    <dbReference type="NCBI Taxonomy" id="907463"/>
    <lineage>
        <taxon>Bacteria</taxon>
        <taxon>Bacillati</taxon>
        <taxon>Actinomycetota</taxon>
        <taxon>Actinomycetes</taxon>
        <taxon>Pseudonocardiales</taxon>
        <taxon>Pseudonocardiaceae</taxon>
        <taxon>Longimycelium</taxon>
    </lineage>
</organism>
<evidence type="ECO:0000256" key="1">
    <source>
        <dbReference type="ARBA" id="ARBA00005957"/>
    </source>
</evidence>
<dbReference type="InterPro" id="IPR008979">
    <property type="entry name" value="Galactose-bd-like_sf"/>
</dbReference>
<evidence type="ECO:0000256" key="3">
    <source>
        <dbReference type="ARBA" id="ARBA00022723"/>
    </source>
</evidence>
<comment type="caution">
    <text evidence="9">The sequence shown here is derived from an EMBL/GenBank/DDBJ whole genome shotgun (WGS) entry which is preliminary data.</text>
</comment>
<dbReference type="CDD" id="cd03876">
    <property type="entry name" value="M28_SGAP_like"/>
    <property type="match status" value="1"/>
</dbReference>
<dbReference type="PROSITE" id="PS51829">
    <property type="entry name" value="P_HOMO_B"/>
    <property type="match status" value="1"/>
</dbReference>
<dbReference type="Pfam" id="PF04389">
    <property type="entry name" value="Peptidase_M28"/>
    <property type="match status" value="1"/>
</dbReference>
<protein>
    <recommendedName>
        <fullName evidence="8">P/Homo B domain-containing protein</fullName>
    </recommendedName>
</protein>
<dbReference type="InterPro" id="IPR007484">
    <property type="entry name" value="Peptidase_M28"/>
</dbReference>
<dbReference type="AlphaFoldDB" id="A0A8J3FVB4"/>
<sequence length="446" mass="47413">MSPAFLRRLRHTATAVLGVGVLVLATPTTAGAATAPPPTPPDIPVADVQEHLRQLQVIADNNGGNRAHGRPGFKASLDYIKGQLDAAGFQTAIQRFTVNGTTGYNLLADWSGGDPNNVLMVGAHLDGVRAGPGINDNGSGSAAILEVARTIGRQNVKPTKHLRFAWWGAEELGLRGSRHYVNSLTRTERSKIKAYLNFDMVGSPNAGYFLYDGDNSDGVGAGPGPAGSDRLERILEDYFRSINVPTEGTDFDGRSDYGPFIAVGIAAGGTFTGAEKRKSTAQAQKWGGRAGVAFDPCYHSSCDTMRNIDVTALDRNADAIAHAVWTIAMAQPGKRFQNDEAVAIPDRATVTSSITVSGVPGNAPAELPVSVNIQHTFRGDLVIDLLAPSGKAYRLKNDNPNDAANDVVATYWVNASSEVANGTWTLRVRDTAANDTGRLNSWSLEF</sequence>
<comment type="similarity">
    <text evidence="1">Belongs to the peptidase M28 family. M28A subfamily.</text>
</comment>
<dbReference type="PANTHER" id="PTHR12147">
    <property type="entry name" value="METALLOPEPTIDASE M28 FAMILY MEMBER"/>
    <property type="match status" value="1"/>
</dbReference>
<dbReference type="GO" id="GO:0006508">
    <property type="term" value="P:proteolysis"/>
    <property type="evidence" value="ECO:0007669"/>
    <property type="project" value="UniProtKB-KW"/>
</dbReference>
<dbReference type="SUPFAM" id="SSF53187">
    <property type="entry name" value="Zn-dependent exopeptidases"/>
    <property type="match status" value="1"/>
</dbReference>
<evidence type="ECO:0000313" key="9">
    <source>
        <dbReference type="EMBL" id="GGM50368.1"/>
    </source>
</evidence>
<evidence type="ECO:0000256" key="7">
    <source>
        <dbReference type="SAM" id="SignalP"/>
    </source>
</evidence>
<evidence type="ECO:0000256" key="6">
    <source>
        <dbReference type="ARBA" id="ARBA00022833"/>
    </source>
</evidence>
<reference evidence="9" key="1">
    <citation type="journal article" date="2014" name="Int. J. Syst. Evol. Microbiol.">
        <title>Complete genome sequence of Corynebacterium casei LMG S-19264T (=DSM 44701T), isolated from a smear-ripened cheese.</title>
        <authorList>
            <consortium name="US DOE Joint Genome Institute (JGI-PGF)"/>
            <person name="Walter F."/>
            <person name="Albersmeier A."/>
            <person name="Kalinowski J."/>
            <person name="Ruckert C."/>
        </authorList>
    </citation>
    <scope>NUCLEOTIDE SEQUENCE</scope>
    <source>
        <strain evidence="9">CGMCC 4.5737</strain>
    </source>
</reference>
<proteinExistence type="inferred from homology"/>
<dbReference type="InterPro" id="IPR002884">
    <property type="entry name" value="P_dom"/>
</dbReference>
<evidence type="ECO:0000259" key="8">
    <source>
        <dbReference type="PROSITE" id="PS51829"/>
    </source>
</evidence>
<dbReference type="Gene3D" id="2.60.120.260">
    <property type="entry name" value="Galactose-binding domain-like"/>
    <property type="match status" value="1"/>
</dbReference>
<keyword evidence="5" id="KW-0378">Hydrolase</keyword>
<dbReference type="EMBL" id="BMMK01000008">
    <property type="protein sequence ID" value="GGM50368.1"/>
    <property type="molecule type" value="Genomic_DNA"/>
</dbReference>
<evidence type="ECO:0000256" key="2">
    <source>
        <dbReference type="ARBA" id="ARBA00022670"/>
    </source>
</evidence>
<dbReference type="RefSeq" id="WP_189056516.1">
    <property type="nucleotide sequence ID" value="NZ_BMMK01000008.1"/>
</dbReference>
<evidence type="ECO:0000256" key="4">
    <source>
        <dbReference type="ARBA" id="ARBA00022729"/>
    </source>
</evidence>
<dbReference type="GO" id="GO:0008235">
    <property type="term" value="F:metalloexopeptidase activity"/>
    <property type="evidence" value="ECO:0007669"/>
    <property type="project" value="InterPro"/>
</dbReference>
<evidence type="ECO:0000256" key="5">
    <source>
        <dbReference type="ARBA" id="ARBA00022801"/>
    </source>
</evidence>
<dbReference type="FunFam" id="3.40.630.10:FF:000066">
    <property type="entry name" value="M28 family peptidase"/>
    <property type="match status" value="1"/>
</dbReference>
<keyword evidence="6" id="KW-0862">Zinc</keyword>
<keyword evidence="4 7" id="KW-0732">Signal</keyword>
<dbReference type="SUPFAM" id="SSF49785">
    <property type="entry name" value="Galactose-binding domain-like"/>
    <property type="match status" value="1"/>
</dbReference>
<reference evidence="9" key="2">
    <citation type="submission" date="2020-09" db="EMBL/GenBank/DDBJ databases">
        <authorList>
            <person name="Sun Q."/>
            <person name="Zhou Y."/>
        </authorList>
    </citation>
    <scope>NUCLEOTIDE SEQUENCE</scope>
    <source>
        <strain evidence="9">CGMCC 4.5737</strain>
    </source>
</reference>
<dbReference type="GO" id="GO:0004177">
    <property type="term" value="F:aminopeptidase activity"/>
    <property type="evidence" value="ECO:0007669"/>
    <property type="project" value="InterPro"/>
</dbReference>
<evidence type="ECO:0000313" key="10">
    <source>
        <dbReference type="Proteomes" id="UP000637578"/>
    </source>
</evidence>
<dbReference type="Pfam" id="PF01483">
    <property type="entry name" value="P_proprotein"/>
    <property type="match status" value="1"/>
</dbReference>
<feature type="chain" id="PRO_5035226014" description="P/Homo B domain-containing protein" evidence="7">
    <location>
        <begin position="33"/>
        <end position="446"/>
    </location>
</feature>
<accession>A0A8J3FVB4</accession>
<feature type="domain" description="P/Homo B" evidence="8">
    <location>
        <begin position="330"/>
        <end position="446"/>
    </location>
</feature>